<reference evidence="2" key="1">
    <citation type="submission" date="2020-08" db="EMBL/GenBank/DDBJ databases">
        <title>Multicomponent nature underlies the extraordinary mechanical properties of spider dragline silk.</title>
        <authorList>
            <person name="Kono N."/>
            <person name="Nakamura H."/>
            <person name="Mori M."/>
            <person name="Yoshida Y."/>
            <person name="Ohtoshi R."/>
            <person name="Malay A.D."/>
            <person name="Moran D.A.P."/>
            <person name="Tomita M."/>
            <person name="Numata K."/>
            <person name="Arakawa K."/>
        </authorList>
    </citation>
    <scope>NUCLEOTIDE SEQUENCE</scope>
</reference>
<evidence type="ECO:0000313" key="2">
    <source>
        <dbReference type="EMBL" id="GFT71217.1"/>
    </source>
</evidence>
<feature type="signal peptide" evidence="1">
    <location>
        <begin position="1"/>
        <end position="15"/>
    </location>
</feature>
<sequence length="89" mass="9872">MAILVLFTLYKLNAATNLIYGVKQSRSEISSISSSDESIEDNEPPAKRRILVCMPRSSFDVPAVKYFCASIAQETATKVSMKQGEFIHV</sequence>
<proteinExistence type="predicted"/>
<protein>
    <submittedName>
        <fullName evidence="2">Uncharacterized protein</fullName>
    </submittedName>
</protein>
<gene>
    <name evidence="2" type="ORF">NPIL_544631</name>
</gene>
<dbReference type="EMBL" id="BMAW01021045">
    <property type="protein sequence ID" value="GFT71217.1"/>
    <property type="molecule type" value="Genomic_DNA"/>
</dbReference>
<dbReference type="Proteomes" id="UP000887013">
    <property type="component" value="Unassembled WGS sequence"/>
</dbReference>
<keyword evidence="3" id="KW-1185">Reference proteome</keyword>
<feature type="chain" id="PRO_5036472533" evidence="1">
    <location>
        <begin position="16"/>
        <end position="89"/>
    </location>
</feature>
<comment type="caution">
    <text evidence="2">The sequence shown here is derived from an EMBL/GenBank/DDBJ whole genome shotgun (WGS) entry which is preliminary data.</text>
</comment>
<accession>A0A8X6U3I9</accession>
<name>A0A8X6U3I9_NEPPI</name>
<organism evidence="2 3">
    <name type="scientific">Nephila pilipes</name>
    <name type="common">Giant wood spider</name>
    <name type="synonym">Nephila maculata</name>
    <dbReference type="NCBI Taxonomy" id="299642"/>
    <lineage>
        <taxon>Eukaryota</taxon>
        <taxon>Metazoa</taxon>
        <taxon>Ecdysozoa</taxon>
        <taxon>Arthropoda</taxon>
        <taxon>Chelicerata</taxon>
        <taxon>Arachnida</taxon>
        <taxon>Araneae</taxon>
        <taxon>Araneomorphae</taxon>
        <taxon>Entelegynae</taxon>
        <taxon>Araneoidea</taxon>
        <taxon>Nephilidae</taxon>
        <taxon>Nephila</taxon>
    </lineage>
</organism>
<keyword evidence="1" id="KW-0732">Signal</keyword>
<evidence type="ECO:0000313" key="3">
    <source>
        <dbReference type="Proteomes" id="UP000887013"/>
    </source>
</evidence>
<evidence type="ECO:0000256" key="1">
    <source>
        <dbReference type="SAM" id="SignalP"/>
    </source>
</evidence>
<dbReference type="AlphaFoldDB" id="A0A8X6U3I9"/>